<accession>A0A164BIG7</accession>
<reference evidence="5 6" key="1">
    <citation type="submission" date="2016-04" db="EMBL/GenBank/DDBJ databases">
        <title>Draft genome sequence of Aeribacillus pallidus 8m3 from petroleum reservoir.</title>
        <authorList>
            <person name="Poltaraus A.B."/>
            <person name="Nazina T.N."/>
            <person name="Tourova T.P."/>
            <person name="Malakho S.M."/>
            <person name="Korshunova A.V."/>
            <person name="Sokolova D.S."/>
        </authorList>
    </citation>
    <scope>NUCLEOTIDE SEQUENCE [LARGE SCALE GENOMIC DNA]</scope>
    <source>
        <strain evidence="5 6">8m3</strain>
    </source>
</reference>
<dbReference type="InterPro" id="IPR003477">
    <property type="entry name" value="PemK-like"/>
</dbReference>
<dbReference type="RefSeq" id="WP_063388230.1">
    <property type="nucleotide sequence ID" value="NZ_CP017703.1"/>
</dbReference>
<organism evidence="5 6">
    <name type="scientific">Aeribacillus pallidus</name>
    <dbReference type="NCBI Taxonomy" id="33936"/>
    <lineage>
        <taxon>Bacteria</taxon>
        <taxon>Bacillati</taxon>
        <taxon>Bacillota</taxon>
        <taxon>Bacilli</taxon>
        <taxon>Bacillales</taxon>
        <taxon>Bacillaceae</taxon>
        <taxon>Aeribacillus</taxon>
    </lineage>
</organism>
<dbReference type="OrthoDB" id="9808744at2"/>
<sequence length="116" mass="12964">MIVKRGDVYFADLSPVVGSEQGGVRPVLIIQNDIGNRFSPTVIVAAITAQIQKAKLPTHVEIDAKKYGFERDSVILLEQIRTIDKQRLTDKITHLDDEMMDKVDDALQISLGLIDF</sequence>
<dbReference type="Pfam" id="PF02452">
    <property type="entry name" value="PemK_toxin"/>
    <property type="match status" value="1"/>
</dbReference>
<evidence type="ECO:0000313" key="7">
    <source>
        <dbReference type="Proteomes" id="UP000214606"/>
    </source>
</evidence>
<dbReference type="GO" id="GO:0016787">
    <property type="term" value="F:hydrolase activity"/>
    <property type="evidence" value="ECO:0007669"/>
    <property type="project" value="UniProtKB-KW"/>
</dbReference>
<evidence type="ECO:0000313" key="5">
    <source>
        <dbReference type="EMBL" id="KZN96116.1"/>
    </source>
</evidence>
<keyword evidence="6" id="KW-1185">Reference proteome</keyword>
<comment type="similarity">
    <text evidence="1 3">Belongs to the PemK/MazF family.</text>
</comment>
<comment type="function">
    <text evidence="3">Toxic component of a type II toxin-antitoxin (TA) system.</text>
</comment>
<dbReference type="SUPFAM" id="SSF50118">
    <property type="entry name" value="Cell growth inhibitor/plasmid maintenance toxic component"/>
    <property type="match status" value="1"/>
</dbReference>
<evidence type="ECO:0000256" key="1">
    <source>
        <dbReference type="ARBA" id="ARBA00007521"/>
    </source>
</evidence>
<dbReference type="PANTHER" id="PTHR33988">
    <property type="entry name" value="ENDORIBONUCLEASE MAZF-RELATED"/>
    <property type="match status" value="1"/>
</dbReference>
<dbReference type="EMBL" id="LWBR01000026">
    <property type="protein sequence ID" value="KZN96116.1"/>
    <property type="molecule type" value="Genomic_DNA"/>
</dbReference>
<evidence type="ECO:0000256" key="2">
    <source>
        <dbReference type="ARBA" id="ARBA00022649"/>
    </source>
</evidence>
<accession>A0A165XK53</accession>
<keyword evidence="3" id="KW-0378">Hydrolase</keyword>
<dbReference type="EC" id="3.1.-.-" evidence="3"/>
<protein>
    <recommendedName>
        <fullName evidence="3">mRNA interferase</fullName>
        <ecNumber evidence="3">3.1.-.-</ecNumber>
    </recommendedName>
</protein>
<dbReference type="InterPro" id="IPR011067">
    <property type="entry name" value="Plasmid_toxin/cell-grow_inhib"/>
</dbReference>
<dbReference type="GO" id="GO:0003677">
    <property type="term" value="F:DNA binding"/>
    <property type="evidence" value="ECO:0007669"/>
    <property type="project" value="InterPro"/>
</dbReference>
<dbReference type="Gene3D" id="2.30.30.110">
    <property type="match status" value="1"/>
</dbReference>
<keyword evidence="2" id="KW-1277">Toxin-antitoxin system</keyword>
<dbReference type="EMBL" id="CP017703">
    <property type="protein sequence ID" value="ASS89993.1"/>
    <property type="molecule type" value="Genomic_DNA"/>
</dbReference>
<dbReference type="GO" id="GO:0006402">
    <property type="term" value="P:mRNA catabolic process"/>
    <property type="evidence" value="ECO:0007669"/>
    <property type="project" value="TreeGrafter"/>
</dbReference>
<dbReference type="Proteomes" id="UP000076476">
    <property type="component" value="Unassembled WGS sequence"/>
</dbReference>
<dbReference type="KEGG" id="apak:AP3564_06805"/>
<evidence type="ECO:0000256" key="3">
    <source>
        <dbReference type="PIRNR" id="PIRNR033490"/>
    </source>
</evidence>
<evidence type="ECO:0000313" key="6">
    <source>
        <dbReference type="Proteomes" id="UP000076476"/>
    </source>
</evidence>
<dbReference type="PANTHER" id="PTHR33988:SF2">
    <property type="entry name" value="ENDORIBONUCLEASE MAZF"/>
    <property type="match status" value="1"/>
</dbReference>
<dbReference type="GO" id="GO:0004521">
    <property type="term" value="F:RNA endonuclease activity"/>
    <property type="evidence" value="ECO:0007669"/>
    <property type="project" value="TreeGrafter"/>
</dbReference>
<name>A0A165XK53_9BACI</name>
<dbReference type="PIRSF" id="PIRSF033490">
    <property type="entry name" value="MazF"/>
    <property type="match status" value="1"/>
</dbReference>
<dbReference type="GeneID" id="301124694"/>
<proteinExistence type="inferred from homology"/>
<dbReference type="AlphaFoldDB" id="A0A165XK53"/>
<reference evidence="4 7" key="2">
    <citation type="submission" date="2016-10" db="EMBL/GenBank/DDBJ databases">
        <title>The whole genome sequencing and assembly of Aeribacillus pallidus KCTC3564 strain.</title>
        <authorList>
            <person name="Lee Y.-J."/>
            <person name="Park M.-K."/>
            <person name="Yi H."/>
            <person name="Bahn Y.-S."/>
            <person name="Kim J.F."/>
            <person name="Lee D.-W."/>
        </authorList>
    </citation>
    <scope>NUCLEOTIDE SEQUENCE [LARGE SCALE GENOMIC DNA]</scope>
    <source>
        <strain evidence="4 7">KCTC3564</strain>
    </source>
</reference>
<dbReference type="Proteomes" id="UP000214606">
    <property type="component" value="Chromosome"/>
</dbReference>
<evidence type="ECO:0000313" key="4">
    <source>
        <dbReference type="EMBL" id="ASS89993.1"/>
    </source>
</evidence>
<dbReference type="STRING" id="33936.AZI98_10410"/>
<gene>
    <name evidence="4" type="ORF">AP3564_06805</name>
    <name evidence="5" type="ORF">AZI98_10410</name>
</gene>
<keyword evidence="3" id="KW-0540">Nuclease</keyword>
<keyword evidence="3" id="KW-0255">Endonuclease</keyword>
<dbReference type="GO" id="GO:0016075">
    <property type="term" value="P:rRNA catabolic process"/>
    <property type="evidence" value="ECO:0007669"/>
    <property type="project" value="TreeGrafter"/>
</dbReference>